<dbReference type="Proteomes" id="UP000198850">
    <property type="component" value="Unassembled WGS sequence"/>
</dbReference>
<reference evidence="1 2" key="1">
    <citation type="submission" date="2016-10" db="EMBL/GenBank/DDBJ databases">
        <authorList>
            <person name="de Groot N.N."/>
        </authorList>
    </citation>
    <scope>NUCLEOTIDE SEQUENCE [LARGE SCALE GENOMIC DNA]</scope>
    <source>
        <strain evidence="1 2">DSM 19033</strain>
    </source>
</reference>
<keyword evidence="1" id="KW-0489">Methyltransferase</keyword>
<dbReference type="OrthoDB" id="9811589at2"/>
<organism evidence="1 2">
    <name type="scientific">Pedobacter hartonius</name>
    <dbReference type="NCBI Taxonomy" id="425514"/>
    <lineage>
        <taxon>Bacteria</taxon>
        <taxon>Pseudomonadati</taxon>
        <taxon>Bacteroidota</taxon>
        <taxon>Sphingobacteriia</taxon>
        <taxon>Sphingobacteriales</taxon>
        <taxon>Sphingobacteriaceae</taxon>
        <taxon>Pedobacter</taxon>
    </lineage>
</organism>
<dbReference type="CDD" id="cd02440">
    <property type="entry name" value="AdoMet_MTases"/>
    <property type="match status" value="1"/>
</dbReference>
<dbReference type="STRING" id="425514.SAMN05443550_101453"/>
<keyword evidence="1" id="KW-0808">Transferase</keyword>
<name>A0A1H3X258_9SPHI</name>
<dbReference type="EMBL" id="FNRA01000001">
    <property type="protein sequence ID" value="SDZ92618.1"/>
    <property type="molecule type" value="Genomic_DNA"/>
</dbReference>
<dbReference type="GO" id="GO:0008168">
    <property type="term" value="F:methyltransferase activity"/>
    <property type="evidence" value="ECO:0007669"/>
    <property type="project" value="UniProtKB-KW"/>
</dbReference>
<gene>
    <name evidence="1" type="ORF">SAMN05443550_101453</name>
</gene>
<dbReference type="GO" id="GO:0032259">
    <property type="term" value="P:methylation"/>
    <property type="evidence" value="ECO:0007669"/>
    <property type="project" value="UniProtKB-KW"/>
</dbReference>
<dbReference type="RefSeq" id="WP_090554705.1">
    <property type="nucleotide sequence ID" value="NZ_FNRA01000001.1"/>
</dbReference>
<keyword evidence="2" id="KW-1185">Reference proteome</keyword>
<proteinExistence type="predicted"/>
<dbReference type="Gene3D" id="2.20.25.110">
    <property type="entry name" value="S-adenosyl-L-methionine-dependent methyltransferases"/>
    <property type="match status" value="1"/>
</dbReference>
<sequence>MQRKWFQYWFNSPYYHILYSQRNDEEAEFLIDNLTAYLKPPLHSRILDIACGRGRHAVYLNKKGFDVTGIDLSEQSIKYAKQFEQKHLHFFVHDMRRLGYINYYDIAMNLFTSFGYFETEKDHVNALKSFRKSIKDDGKLVIDYFNTQKILKNLTQRETKTIEGIEFDIHKFVSEGKIIKHINFEHKNKHFAFEERVQAFTLTDFERMFEKSGLTISATFGSYNLDPFDAIQSERLVLICQKT</sequence>
<dbReference type="SUPFAM" id="SSF53335">
    <property type="entry name" value="S-adenosyl-L-methionine-dependent methyltransferases"/>
    <property type="match status" value="1"/>
</dbReference>
<dbReference type="Gene3D" id="3.40.50.150">
    <property type="entry name" value="Vaccinia Virus protein VP39"/>
    <property type="match status" value="1"/>
</dbReference>
<dbReference type="InterPro" id="IPR029063">
    <property type="entry name" value="SAM-dependent_MTases_sf"/>
</dbReference>
<accession>A0A1H3X258</accession>
<protein>
    <submittedName>
        <fullName evidence="1">Methyltransferase domain-containing protein</fullName>
    </submittedName>
</protein>
<evidence type="ECO:0000313" key="2">
    <source>
        <dbReference type="Proteomes" id="UP000198850"/>
    </source>
</evidence>
<dbReference type="Pfam" id="PF13489">
    <property type="entry name" value="Methyltransf_23"/>
    <property type="match status" value="1"/>
</dbReference>
<evidence type="ECO:0000313" key="1">
    <source>
        <dbReference type="EMBL" id="SDZ92618.1"/>
    </source>
</evidence>
<dbReference type="AlphaFoldDB" id="A0A1H3X258"/>
<dbReference type="PANTHER" id="PTHR43861">
    <property type="entry name" value="TRANS-ACONITATE 2-METHYLTRANSFERASE-RELATED"/>
    <property type="match status" value="1"/>
</dbReference>